<protein>
    <submittedName>
        <fullName evidence="2">Uncharacterized protein</fullName>
    </submittedName>
</protein>
<organism evidence="2 3">
    <name type="scientific">Natribaculum luteum</name>
    <dbReference type="NCBI Taxonomy" id="1586232"/>
    <lineage>
        <taxon>Archaea</taxon>
        <taxon>Methanobacteriati</taxon>
        <taxon>Methanobacteriota</taxon>
        <taxon>Stenosarchaea group</taxon>
        <taxon>Halobacteria</taxon>
        <taxon>Halobacteriales</taxon>
        <taxon>Natrialbaceae</taxon>
        <taxon>Natribaculum</taxon>
    </lineage>
</organism>
<dbReference type="RefSeq" id="WP_246975498.1">
    <property type="nucleotide sequence ID" value="NZ_CP095398.1"/>
</dbReference>
<reference evidence="2 3" key="1">
    <citation type="journal article" date="2014" name="Int. J. Syst. Evol. Microbiol.">
        <title>Complete genome sequence of Corynebacterium casei LMG S-19264T (=DSM 44701T), isolated from a smear-ripened cheese.</title>
        <authorList>
            <consortium name="US DOE Joint Genome Institute (JGI-PGF)"/>
            <person name="Walter F."/>
            <person name="Albersmeier A."/>
            <person name="Kalinowski J."/>
            <person name="Ruckert C."/>
        </authorList>
    </citation>
    <scope>NUCLEOTIDE SEQUENCE [LARGE SCALE GENOMIC DNA]</scope>
    <source>
        <strain evidence="2 3">IBRC-M 10912</strain>
    </source>
</reference>
<evidence type="ECO:0000256" key="1">
    <source>
        <dbReference type="SAM" id="MobiDB-lite"/>
    </source>
</evidence>
<dbReference type="EMBL" id="JBHSDJ010000116">
    <property type="protein sequence ID" value="MFC4248163.1"/>
    <property type="molecule type" value="Genomic_DNA"/>
</dbReference>
<dbReference type="AlphaFoldDB" id="A0ABD5P2D5"/>
<gene>
    <name evidence="2" type="ORF">ACFOZ7_14680</name>
</gene>
<sequence length="317" mass="36217">MSDIEDTQESSHCSQCDFEQLKALYQLNVEAKRYAESAEDAYTAGFKANARLYSLRKKALYGLKRAILEELVDGGCVDTIRYHNIDGKLYYCLYVGEFSFHTPTDEWDTPPRDAPPSPSKSLDSFDADPDNRTDHLSEAEALKRLTEQFETPNNYLPTPFVDRGYGSEFAGWSQLPGAIEEGDRVDGRFGREITNPYDEFLFAVGDTFQTKKGDCRILDRYQAWLTPWLDRAPIMPRTVYDVELDGEVRETVRQRRIVDDWLILVDSLDDPVPNVDGRQAEMAGDAYDRVAFDIGDIIELNAEWDDDGPHYSDFSHD</sequence>
<dbReference type="GeneID" id="71856383"/>
<evidence type="ECO:0000313" key="2">
    <source>
        <dbReference type="EMBL" id="MFC4248163.1"/>
    </source>
</evidence>
<proteinExistence type="predicted"/>
<comment type="caution">
    <text evidence="2">The sequence shown here is derived from an EMBL/GenBank/DDBJ whole genome shotgun (WGS) entry which is preliminary data.</text>
</comment>
<name>A0ABD5P2D5_9EURY</name>
<evidence type="ECO:0000313" key="3">
    <source>
        <dbReference type="Proteomes" id="UP001595821"/>
    </source>
</evidence>
<feature type="region of interest" description="Disordered" evidence="1">
    <location>
        <begin position="104"/>
        <end position="133"/>
    </location>
</feature>
<dbReference type="Proteomes" id="UP001595821">
    <property type="component" value="Unassembled WGS sequence"/>
</dbReference>
<accession>A0ABD5P2D5</accession>